<dbReference type="HOGENOM" id="CLU_1856703_0_0_1"/>
<dbReference type="Proteomes" id="UP000039046">
    <property type="component" value="Unassembled WGS sequence"/>
</dbReference>
<keyword evidence="2" id="KW-1185">Reference proteome</keyword>
<proteinExistence type="predicted"/>
<evidence type="ECO:0000313" key="2">
    <source>
        <dbReference type="Proteomes" id="UP000039046"/>
    </source>
</evidence>
<accession>A0A0A1TS08</accession>
<evidence type="ECO:0000313" key="1">
    <source>
        <dbReference type="EMBL" id="CEJ95030.1"/>
    </source>
</evidence>
<protein>
    <submittedName>
        <fullName evidence="1">Uncharacterized protein</fullName>
    </submittedName>
</protein>
<sequence length="138" mass="15745">MKQPDGNELCKCCPQRKPASLDETKPSPISFMEKVGKAAKRGEVEYIEDDHYFSPRDYARYIYFHGLTLIITEPPRSKYVDFAHFPNGCPGWRSHYVQSGQSVYVQRAHVFFRDAITSSEPPEVTTKAKDKGKGKVVE</sequence>
<dbReference type="EMBL" id="CDHN01000008">
    <property type="protein sequence ID" value="CEJ95030.1"/>
    <property type="molecule type" value="Genomic_DNA"/>
</dbReference>
<reference evidence="1 2" key="1">
    <citation type="journal article" date="2015" name="Genome Announc.">
        <title>Draft Genome Sequence and Gene Annotation of the Entomopathogenic Fungus Verticillium hemipterigenum.</title>
        <authorList>
            <person name="Horn F."/>
            <person name="Habel A."/>
            <person name="Scharf D.H."/>
            <person name="Dworschak J."/>
            <person name="Brakhage A.A."/>
            <person name="Guthke R."/>
            <person name="Hertweck C."/>
            <person name="Linde J."/>
        </authorList>
    </citation>
    <scope>NUCLEOTIDE SEQUENCE [LARGE SCALE GENOMIC DNA]</scope>
</reference>
<dbReference type="AlphaFoldDB" id="A0A0A1TS08"/>
<organism evidence="1 2">
    <name type="scientific">[Torrubiella] hemipterigena</name>
    <dbReference type="NCBI Taxonomy" id="1531966"/>
    <lineage>
        <taxon>Eukaryota</taxon>
        <taxon>Fungi</taxon>
        <taxon>Dikarya</taxon>
        <taxon>Ascomycota</taxon>
        <taxon>Pezizomycotina</taxon>
        <taxon>Sordariomycetes</taxon>
        <taxon>Hypocreomycetidae</taxon>
        <taxon>Hypocreales</taxon>
        <taxon>Clavicipitaceae</taxon>
        <taxon>Clavicipitaceae incertae sedis</taxon>
        <taxon>'Torrubiella' clade</taxon>
    </lineage>
</organism>
<gene>
    <name evidence="1" type="ORF">VHEMI10533</name>
</gene>
<name>A0A0A1TS08_9HYPO</name>